<gene>
    <name evidence="2" type="ORF">SAMN04488108_1102</name>
</gene>
<evidence type="ECO:0000313" key="2">
    <source>
        <dbReference type="EMBL" id="SHO60898.1"/>
    </source>
</evidence>
<keyword evidence="1" id="KW-0732">Signal</keyword>
<sequence>MKPPFFKTTLILCLLFISLKGFGCVCAPHGEFTIKEVENFDYVALVKINNTSPMDTTGGISQLRPWFFTAEIQEIQVFKGSSVTSLKIIQGKRKFGYFTSCDQGIDTGEEWLIFGNLNNDQIEVNSCTPTSQFKIAGGGMDWQYDRTLKKIKILESLLEE</sequence>
<protein>
    <submittedName>
        <fullName evidence="2">Tissue inhibitor of metalloproteinase</fullName>
    </submittedName>
</protein>
<keyword evidence="3" id="KW-1185">Reference proteome</keyword>
<dbReference type="InterPro" id="IPR008993">
    <property type="entry name" value="TIMP-like_OB-fold"/>
</dbReference>
<proteinExistence type="predicted"/>
<dbReference type="Gene3D" id="2.40.50.120">
    <property type="match status" value="1"/>
</dbReference>
<dbReference type="STRING" id="1073327.SAMN04488108_1102"/>
<feature type="signal peptide" evidence="1">
    <location>
        <begin position="1"/>
        <end position="23"/>
    </location>
</feature>
<evidence type="ECO:0000256" key="1">
    <source>
        <dbReference type="SAM" id="SignalP"/>
    </source>
</evidence>
<dbReference type="SUPFAM" id="SSF50242">
    <property type="entry name" value="TIMP-like"/>
    <property type="match status" value="1"/>
</dbReference>
<dbReference type="RefSeq" id="WP_073570709.1">
    <property type="nucleotide sequence ID" value="NZ_FRXN01000001.1"/>
</dbReference>
<dbReference type="EMBL" id="FRXN01000001">
    <property type="protein sequence ID" value="SHO60898.1"/>
    <property type="molecule type" value="Genomic_DNA"/>
</dbReference>
<organism evidence="2 3">
    <name type="scientific">Algoriphagus zhangzhouensis</name>
    <dbReference type="NCBI Taxonomy" id="1073327"/>
    <lineage>
        <taxon>Bacteria</taxon>
        <taxon>Pseudomonadati</taxon>
        <taxon>Bacteroidota</taxon>
        <taxon>Cytophagia</taxon>
        <taxon>Cytophagales</taxon>
        <taxon>Cyclobacteriaceae</taxon>
        <taxon>Algoriphagus</taxon>
    </lineage>
</organism>
<dbReference type="Proteomes" id="UP000184609">
    <property type="component" value="Unassembled WGS sequence"/>
</dbReference>
<reference evidence="3" key="1">
    <citation type="submission" date="2016-12" db="EMBL/GenBank/DDBJ databases">
        <authorList>
            <person name="Varghese N."/>
            <person name="Submissions S."/>
        </authorList>
    </citation>
    <scope>NUCLEOTIDE SEQUENCE [LARGE SCALE GENOMIC DNA]</scope>
    <source>
        <strain evidence="3">DSM 25035</strain>
    </source>
</reference>
<name>A0A1M7Z7I9_9BACT</name>
<feature type="chain" id="PRO_5012523158" evidence="1">
    <location>
        <begin position="24"/>
        <end position="160"/>
    </location>
</feature>
<evidence type="ECO:0000313" key="3">
    <source>
        <dbReference type="Proteomes" id="UP000184609"/>
    </source>
</evidence>
<accession>A0A1M7Z7I9</accession>
<dbReference type="AlphaFoldDB" id="A0A1M7Z7I9"/>